<organism evidence="2 3">
    <name type="scientific">Gemmobacter denitrificans</name>
    <dbReference type="NCBI Taxonomy" id="3123040"/>
    <lineage>
        <taxon>Bacteria</taxon>
        <taxon>Pseudomonadati</taxon>
        <taxon>Pseudomonadota</taxon>
        <taxon>Alphaproteobacteria</taxon>
        <taxon>Rhodobacterales</taxon>
        <taxon>Paracoccaceae</taxon>
        <taxon>Gemmobacter</taxon>
    </lineage>
</organism>
<keyword evidence="3" id="KW-1185">Reference proteome</keyword>
<dbReference type="RefSeq" id="WP_335422401.1">
    <property type="nucleotide sequence ID" value="NZ_JBALHR010000004.1"/>
</dbReference>
<evidence type="ECO:0008006" key="4">
    <source>
        <dbReference type="Google" id="ProtNLM"/>
    </source>
</evidence>
<feature type="chain" id="PRO_5046119945" description="HdeA/HdeB family protein" evidence="1">
    <location>
        <begin position="22"/>
        <end position="109"/>
    </location>
</feature>
<evidence type="ECO:0000313" key="2">
    <source>
        <dbReference type="EMBL" id="MEH7828454.1"/>
    </source>
</evidence>
<gene>
    <name evidence="2" type="ORF">V6590_09845</name>
</gene>
<dbReference type="EMBL" id="JBALHR010000004">
    <property type="protein sequence ID" value="MEH7828454.1"/>
    <property type="molecule type" value="Genomic_DNA"/>
</dbReference>
<feature type="signal peptide" evidence="1">
    <location>
        <begin position="1"/>
        <end position="21"/>
    </location>
</feature>
<proteinExistence type="predicted"/>
<evidence type="ECO:0000313" key="3">
    <source>
        <dbReference type="Proteomes" id="UP001431963"/>
    </source>
</evidence>
<accession>A0ABU8BUS9</accession>
<evidence type="ECO:0000256" key="1">
    <source>
        <dbReference type="SAM" id="SignalP"/>
    </source>
</evidence>
<name>A0ABU8BUS9_9RHOB</name>
<reference evidence="2" key="1">
    <citation type="submission" date="2024-02" db="EMBL/GenBank/DDBJ databases">
        <title>Genome sequences of strain Gemmobacter sp. JM10B15.</title>
        <authorList>
            <person name="Zhang M."/>
        </authorList>
    </citation>
    <scope>NUCLEOTIDE SEQUENCE</scope>
    <source>
        <strain evidence="2">JM10B15</strain>
    </source>
</reference>
<dbReference type="Proteomes" id="UP001431963">
    <property type="component" value="Unassembled WGS sequence"/>
</dbReference>
<protein>
    <recommendedName>
        <fullName evidence="4">HdeA/HdeB family protein</fullName>
    </recommendedName>
</protein>
<comment type="caution">
    <text evidence="2">The sequence shown here is derived from an EMBL/GenBank/DDBJ whole genome shotgun (WGS) entry which is preliminary data.</text>
</comment>
<keyword evidence="1" id="KW-0732">Signal</keyword>
<sequence>MPRSVSLAVLLSLFSMIPVQAGAVTGETACQNMVSDGRDNGLGLEGCHCVMKVAEATLDPDVLALLLDSWSNGTNNLAALETLPDPGRVALQFAKMKKALKADCPAIKG</sequence>